<dbReference type="Gene3D" id="3.40.367.20">
    <property type="match status" value="1"/>
</dbReference>
<dbReference type="GO" id="GO:0001678">
    <property type="term" value="P:intracellular glucose homeostasis"/>
    <property type="evidence" value="ECO:0007669"/>
    <property type="project" value="InterPro"/>
</dbReference>
<dbReference type="Gene3D" id="3.30.420.40">
    <property type="match status" value="1"/>
</dbReference>
<feature type="domain" description="Hexokinase C-terminal" evidence="8">
    <location>
        <begin position="213"/>
        <end position="447"/>
    </location>
</feature>
<dbReference type="GO" id="GO:0004340">
    <property type="term" value="F:glucokinase activity"/>
    <property type="evidence" value="ECO:0007669"/>
    <property type="project" value="TreeGrafter"/>
</dbReference>
<dbReference type="Pfam" id="PF00349">
    <property type="entry name" value="Hexokinase_1"/>
    <property type="match status" value="1"/>
</dbReference>
<dbReference type="InterPro" id="IPR001312">
    <property type="entry name" value="Hexokinase"/>
</dbReference>
<gene>
    <name evidence="9" type="ORF">BDN70DRAFT_867469</name>
</gene>
<protein>
    <recommendedName>
        <fullName evidence="6">Phosphotransferase</fullName>
        <ecNumber evidence="6">2.7.1.-</ecNumber>
    </recommendedName>
</protein>
<dbReference type="PANTHER" id="PTHR19443">
    <property type="entry name" value="HEXOKINASE"/>
    <property type="match status" value="1"/>
</dbReference>
<evidence type="ECO:0000256" key="3">
    <source>
        <dbReference type="ARBA" id="ARBA00022741"/>
    </source>
</evidence>
<dbReference type="Pfam" id="PF03727">
    <property type="entry name" value="Hexokinase_2"/>
    <property type="match status" value="1"/>
</dbReference>
<evidence type="ECO:0000313" key="9">
    <source>
        <dbReference type="EMBL" id="KAF9473384.1"/>
    </source>
</evidence>
<dbReference type="InterPro" id="IPR022673">
    <property type="entry name" value="Hexokinase_C"/>
</dbReference>
<organism evidence="9 10">
    <name type="scientific">Pholiota conissans</name>
    <dbReference type="NCBI Taxonomy" id="109636"/>
    <lineage>
        <taxon>Eukaryota</taxon>
        <taxon>Fungi</taxon>
        <taxon>Dikarya</taxon>
        <taxon>Basidiomycota</taxon>
        <taxon>Agaricomycotina</taxon>
        <taxon>Agaricomycetes</taxon>
        <taxon>Agaricomycetidae</taxon>
        <taxon>Agaricales</taxon>
        <taxon>Agaricineae</taxon>
        <taxon>Strophariaceae</taxon>
        <taxon>Pholiota</taxon>
    </lineage>
</organism>
<dbReference type="GO" id="GO:0005536">
    <property type="term" value="F:D-glucose binding"/>
    <property type="evidence" value="ECO:0007669"/>
    <property type="project" value="InterPro"/>
</dbReference>
<keyword evidence="3 6" id="KW-0547">Nucleotide-binding</keyword>
<evidence type="ECO:0000256" key="4">
    <source>
        <dbReference type="ARBA" id="ARBA00022777"/>
    </source>
</evidence>
<keyword evidence="6" id="KW-0324">Glycolysis</keyword>
<dbReference type="GO" id="GO:0005739">
    <property type="term" value="C:mitochondrion"/>
    <property type="evidence" value="ECO:0007669"/>
    <property type="project" value="TreeGrafter"/>
</dbReference>
<dbReference type="PANTHER" id="PTHR19443:SF30">
    <property type="entry name" value="GLUCOKINASE-1-RELATED"/>
    <property type="match status" value="1"/>
</dbReference>
<reference evidence="9" key="1">
    <citation type="submission" date="2020-11" db="EMBL/GenBank/DDBJ databases">
        <authorList>
            <consortium name="DOE Joint Genome Institute"/>
            <person name="Ahrendt S."/>
            <person name="Riley R."/>
            <person name="Andreopoulos W."/>
            <person name="Labutti K."/>
            <person name="Pangilinan J."/>
            <person name="Ruiz-Duenas F.J."/>
            <person name="Barrasa J.M."/>
            <person name="Sanchez-Garcia M."/>
            <person name="Camarero S."/>
            <person name="Miyauchi S."/>
            <person name="Serrano A."/>
            <person name="Linde D."/>
            <person name="Babiker R."/>
            <person name="Drula E."/>
            <person name="Ayuso-Fernandez I."/>
            <person name="Pacheco R."/>
            <person name="Padilla G."/>
            <person name="Ferreira P."/>
            <person name="Barriuso J."/>
            <person name="Kellner H."/>
            <person name="Castanera R."/>
            <person name="Alfaro M."/>
            <person name="Ramirez L."/>
            <person name="Pisabarro A.G."/>
            <person name="Kuo A."/>
            <person name="Tritt A."/>
            <person name="Lipzen A."/>
            <person name="He G."/>
            <person name="Yan M."/>
            <person name="Ng V."/>
            <person name="Cullen D."/>
            <person name="Martin F."/>
            <person name="Rosso M.-N."/>
            <person name="Henrissat B."/>
            <person name="Hibbett D."/>
            <person name="Martinez A.T."/>
            <person name="Grigoriev I.V."/>
        </authorList>
    </citation>
    <scope>NUCLEOTIDE SEQUENCE</scope>
    <source>
        <strain evidence="9">CIRM-BRFM 674</strain>
    </source>
</reference>
<dbReference type="InterPro" id="IPR022672">
    <property type="entry name" value="Hexokinase_N"/>
</dbReference>
<evidence type="ECO:0000256" key="2">
    <source>
        <dbReference type="ARBA" id="ARBA00022679"/>
    </source>
</evidence>
<comment type="similarity">
    <text evidence="1 6">Belongs to the hexokinase family.</text>
</comment>
<evidence type="ECO:0000256" key="6">
    <source>
        <dbReference type="RuleBase" id="RU362007"/>
    </source>
</evidence>
<evidence type="ECO:0000256" key="1">
    <source>
        <dbReference type="ARBA" id="ARBA00009225"/>
    </source>
</evidence>
<name>A0A9P5YRK8_9AGAR</name>
<dbReference type="EC" id="2.7.1.-" evidence="6"/>
<keyword evidence="5 6" id="KW-0067">ATP-binding</keyword>
<dbReference type="AlphaFoldDB" id="A0A9P5YRK8"/>
<dbReference type="InterPro" id="IPR043129">
    <property type="entry name" value="ATPase_NBD"/>
</dbReference>
<dbReference type="GO" id="GO:0005524">
    <property type="term" value="F:ATP binding"/>
    <property type="evidence" value="ECO:0007669"/>
    <property type="project" value="UniProtKB-UniRule"/>
</dbReference>
<comment type="caution">
    <text evidence="9">The sequence shown here is derived from an EMBL/GenBank/DDBJ whole genome shotgun (WGS) entry which is preliminary data.</text>
</comment>
<dbReference type="EMBL" id="MU155447">
    <property type="protein sequence ID" value="KAF9473384.1"/>
    <property type="molecule type" value="Genomic_DNA"/>
</dbReference>
<dbReference type="GO" id="GO:0005829">
    <property type="term" value="C:cytosol"/>
    <property type="evidence" value="ECO:0007669"/>
    <property type="project" value="TreeGrafter"/>
</dbReference>
<feature type="domain" description="Hexokinase N-terminal" evidence="7">
    <location>
        <begin position="12"/>
        <end position="204"/>
    </location>
</feature>
<accession>A0A9P5YRK8</accession>
<evidence type="ECO:0000259" key="8">
    <source>
        <dbReference type="Pfam" id="PF03727"/>
    </source>
</evidence>
<keyword evidence="2 6" id="KW-0808">Transferase</keyword>
<dbReference type="PROSITE" id="PS51748">
    <property type="entry name" value="HEXOKINASE_2"/>
    <property type="match status" value="1"/>
</dbReference>
<evidence type="ECO:0000313" key="10">
    <source>
        <dbReference type="Proteomes" id="UP000807469"/>
    </source>
</evidence>
<dbReference type="GO" id="GO:0006096">
    <property type="term" value="P:glycolytic process"/>
    <property type="evidence" value="ECO:0007669"/>
    <property type="project" value="UniProtKB-KW"/>
</dbReference>
<dbReference type="PRINTS" id="PR00475">
    <property type="entry name" value="HEXOKINASE"/>
</dbReference>
<dbReference type="Proteomes" id="UP000807469">
    <property type="component" value="Unassembled WGS sequence"/>
</dbReference>
<dbReference type="GO" id="GO:0008865">
    <property type="term" value="F:fructokinase activity"/>
    <property type="evidence" value="ECO:0007669"/>
    <property type="project" value="TreeGrafter"/>
</dbReference>
<evidence type="ECO:0000259" key="7">
    <source>
        <dbReference type="Pfam" id="PF00349"/>
    </source>
</evidence>
<dbReference type="GO" id="GO:0006006">
    <property type="term" value="P:glucose metabolic process"/>
    <property type="evidence" value="ECO:0007669"/>
    <property type="project" value="TreeGrafter"/>
</dbReference>
<keyword evidence="10" id="KW-1185">Reference proteome</keyword>
<dbReference type="SUPFAM" id="SSF53067">
    <property type="entry name" value="Actin-like ATPase domain"/>
    <property type="match status" value="2"/>
</dbReference>
<dbReference type="OrthoDB" id="419537at2759"/>
<keyword evidence="4 6" id="KW-0418">Kinase</keyword>
<sequence length="455" mass="49835">MANISAAARAVVNEVSAPFQLSDNQLVKLTNSMVGEFNTGLRQAGRPVAMVPTYVTHVPHGTEAGTFITIDFIWKDVRISEVTLDGGNKSSRRDKIFVTPKEVVVGTSAEFFDCIATFLDMFIKEFNIRLTPRTPVGLSFPFPVERMDLDKAKLVAWGKAINLQDGPGRNVQDLLQEAFDRKNINLKCGAITNDTVAVLLSESYGHPSDNCHIAAIFGVGTNGAYVEDVVKITKLGTQARPQMVVNTELGAFNNKDILPLTELDHSMEEDSRNPGIHIFEKLVSWIFLGELVRRILVSLGQKAPLVISEAITVGLQHPGSFNSRLLPLIDEAKTSEDVKKILADNFSLNAVNDQETEIFRLVSQLVSGRAIKLCACAVAALITQAGYTTSGRTDRIVVALAGELLVFFPHFKNHLRVALKAILGESVEKRVFFLVAQDAEAIGAALGVYEMERRD</sequence>
<proteinExistence type="inferred from homology"/>
<evidence type="ECO:0000256" key="5">
    <source>
        <dbReference type="ARBA" id="ARBA00022840"/>
    </source>
</evidence>